<dbReference type="Proteomes" id="UP000298111">
    <property type="component" value="Unassembled WGS sequence"/>
</dbReference>
<dbReference type="PROSITE" id="PS51725">
    <property type="entry name" value="ABM"/>
    <property type="match status" value="1"/>
</dbReference>
<dbReference type="InterPro" id="IPR007138">
    <property type="entry name" value="ABM_dom"/>
</dbReference>
<dbReference type="AlphaFoldDB" id="A0A6C1C9R8"/>
<dbReference type="GO" id="GO:0004497">
    <property type="term" value="F:monooxygenase activity"/>
    <property type="evidence" value="ECO:0007669"/>
    <property type="project" value="UniProtKB-KW"/>
</dbReference>
<keyword evidence="1" id="KW-0560">Oxidoreductase</keyword>
<keyword evidence="1" id="KW-0503">Monooxygenase</keyword>
<name>A0A6C1C9R8_9ACTN</name>
<dbReference type="Gene3D" id="3.30.70.100">
    <property type="match status" value="1"/>
</dbReference>
<sequence>MRTGPSAKGVHHGHEQPPGGRGRFTRHFINVFEIDAGHVDAFVSQWEKRAALMRDKPGFIDSRLHRARSSQTRYQLVNVAHWESQEAWEAATADQEFQDRTRAARDDARTPITASPALYDVAVEFSAATEAQV</sequence>
<comment type="caution">
    <text evidence="1">The sequence shown here is derived from an EMBL/GenBank/DDBJ whole genome shotgun (WGS) entry which is preliminary data.</text>
</comment>
<accession>A0A6C1C9R8</accession>
<proteinExistence type="predicted"/>
<protein>
    <submittedName>
        <fullName evidence="1">Antibiotic biosynthesis monooxygenase</fullName>
    </submittedName>
</protein>
<evidence type="ECO:0000313" key="2">
    <source>
        <dbReference type="Proteomes" id="UP000298111"/>
    </source>
</evidence>
<dbReference type="Pfam" id="PF03992">
    <property type="entry name" value="ABM"/>
    <property type="match status" value="1"/>
</dbReference>
<reference evidence="1 2" key="1">
    <citation type="submission" date="2018-10" db="EMBL/GenBank/DDBJ databases">
        <title>Isolation of pseudouridimycin from Streptomyces albus DSM 40763.</title>
        <authorList>
            <person name="Rosenqvist P."/>
            <person name="Metsae-Ketelae M."/>
            <person name="Virta P."/>
        </authorList>
    </citation>
    <scope>NUCLEOTIDE SEQUENCE [LARGE SCALE GENOMIC DNA]</scope>
    <source>
        <strain evidence="1 2">DSM 40763</strain>
    </source>
</reference>
<organism evidence="1 2">
    <name type="scientific">Streptomyces albus</name>
    <dbReference type="NCBI Taxonomy" id="1888"/>
    <lineage>
        <taxon>Bacteria</taxon>
        <taxon>Bacillati</taxon>
        <taxon>Actinomycetota</taxon>
        <taxon>Actinomycetes</taxon>
        <taxon>Kitasatosporales</taxon>
        <taxon>Streptomycetaceae</taxon>
        <taxon>Streptomyces</taxon>
    </lineage>
</organism>
<gene>
    <name evidence="1" type="ORF">D8771_10325</name>
</gene>
<evidence type="ECO:0000313" key="1">
    <source>
        <dbReference type="EMBL" id="TGG85704.1"/>
    </source>
</evidence>
<dbReference type="InterPro" id="IPR011008">
    <property type="entry name" value="Dimeric_a/b-barrel"/>
</dbReference>
<dbReference type="EMBL" id="RCIY01000044">
    <property type="protein sequence ID" value="TGG85704.1"/>
    <property type="molecule type" value="Genomic_DNA"/>
</dbReference>
<dbReference type="GeneID" id="75180329"/>
<dbReference type="RefSeq" id="WP_078565903.1">
    <property type="nucleotide sequence ID" value="NZ_CP048875.1"/>
</dbReference>
<dbReference type="SUPFAM" id="SSF54909">
    <property type="entry name" value="Dimeric alpha+beta barrel"/>
    <property type="match status" value="1"/>
</dbReference>